<reference evidence="1 2" key="1">
    <citation type="journal article" date="2018" name="Nat. Biotechnol.">
        <title>A standardized bacterial taxonomy based on genome phylogeny substantially revises the tree of life.</title>
        <authorList>
            <person name="Parks D.H."/>
            <person name="Chuvochina M."/>
            <person name="Waite D.W."/>
            <person name="Rinke C."/>
            <person name="Skarshewski A."/>
            <person name="Chaumeil P.A."/>
            <person name="Hugenholtz P."/>
        </authorList>
    </citation>
    <scope>NUCLEOTIDE SEQUENCE [LARGE SCALE GENOMIC DNA]</scope>
    <source>
        <strain evidence="1">UBA9158</strain>
    </source>
</reference>
<protein>
    <submittedName>
        <fullName evidence="1">Uncharacterized protein</fullName>
    </submittedName>
</protein>
<evidence type="ECO:0000313" key="1">
    <source>
        <dbReference type="EMBL" id="HAN29629.1"/>
    </source>
</evidence>
<dbReference type="AlphaFoldDB" id="A0A3C1KSH9"/>
<accession>A0A3C1KSH9</accession>
<comment type="caution">
    <text evidence="1">The sequence shown here is derived from an EMBL/GenBank/DDBJ whole genome shotgun (WGS) entry which is preliminary data.</text>
</comment>
<evidence type="ECO:0000313" key="2">
    <source>
        <dbReference type="Proteomes" id="UP000259273"/>
    </source>
</evidence>
<dbReference type="Proteomes" id="UP000259273">
    <property type="component" value="Unassembled WGS sequence"/>
</dbReference>
<sequence length="210" mass="22184">MEQQVHVYSDGGYLEGVYTTSSDTLHIHSASSGAAMRLNLNNAAKLAAQLSAEVVALEDSLATLTPEQQAVSRLRMAQLFNREGEVTAASVDMAVESGADEFILGIACKGYSLHSSGAMVGEACFAPADAVPHGAALADMLALMHDLYIALQEAAPAYVSWVLPAQLLSSLKPELGIPLRLGIVDDNGTRISAWRMTNLEETSANPLVVD</sequence>
<name>A0A3C1KSH9_9GAMM</name>
<proteinExistence type="predicted"/>
<organism evidence="1 2">
    <name type="scientific">Haliea salexigens</name>
    <dbReference type="NCBI Taxonomy" id="287487"/>
    <lineage>
        <taxon>Bacteria</taxon>
        <taxon>Pseudomonadati</taxon>
        <taxon>Pseudomonadota</taxon>
        <taxon>Gammaproteobacteria</taxon>
        <taxon>Cellvibrionales</taxon>
        <taxon>Halieaceae</taxon>
        <taxon>Haliea</taxon>
    </lineage>
</organism>
<dbReference type="EMBL" id="DMND01000244">
    <property type="protein sequence ID" value="HAN29629.1"/>
    <property type="molecule type" value="Genomic_DNA"/>
</dbReference>
<gene>
    <name evidence="1" type="ORF">DCP75_18265</name>
</gene>